<gene>
    <name evidence="7" type="ORF">GCM10009668_28870</name>
</gene>
<dbReference type="Pfam" id="PF09339">
    <property type="entry name" value="HTH_IclR"/>
    <property type="match status" value="1"/>
</dbReference>
<dbReference type="InterPro" id="IPR036388">
    <property type="entry name" value="WH-like_DNA-bd_sf"/>
</dbReference>
<dbReference type="Gene3D" id="3.30.450.40">
    <property type="match status" value="1"/>
</dbReference>
<evidence type="ECO:0000313" key="7">
    <source>
        <dbReference type="EMBL" id="GAA1107152.1"/>
    </source>
</evidence>
<dbReference type="SMART" id="SM00346">
    <property type="entry name" value="HTH_ICLR"/>
    <property type="match status" value="1"/>
</dbReference>
<name>A0ABN1TZI5_9ACTN</name>
<dbReference type="PROSITE" id="PS51077">
    <property type="entry name" value="HTH_ICLR"/>
    <property type="match status" value="1"/>
</dbReference>
<keyword evidence="2" id="KW-0238">DNA-binding</keyword>
<organism evidence="7 8">
    <name type="scientific">Nocardioides dubius</name>
    <dbReference type="NCBI Taxonomy" id="317019"/>
    <lineage>
        <taxon>Bacteria</taxon>
        <taxon>Bacillati</taxon>
        <taxon>Actinomycetota</taxon>
        <taxon>Actinomycetes</taxon>
        <taxon>Propionibacteriales</taxon>
        <taxon>Nocardioidaceae</taxon>
        <taxon>Nocardioides</taxon>
    </lineage>
</organism>
<keyword evidence="8" id="KW-1185">Reference proteome</keyword>
<dbReference type="InterPro" id="IPR005471">
    <property type="entry name" value="Tscrpt_reg_IclR_N"/>
</dbReference>
<dbReference type="InterPro" id="IPR029016">
    <property type="entry name" value="GAF-like_dom_sf"/>
</dbReference>
<evidence type="ECO:0000259" key="6">
    <source>
        <dbReference type="PROSITE" id="PS51078"/>
    </source>
</evidence>
<dbReference type="PANTHER" id="PTHR30136">
    <property type="entry name" value="HELIX-TURN-HELIX TRANSCRIPTIONAL REGULATOR, ICLR FAMILY"/>
    <property type="match status" value="1"/>
</dbReference>
<dbReference type="Proteomes" id="UP001501581">
    <property type="component" value="Unassembled WGS sequence"/>
</dbReference>
<evidence type="ECO:0000259" key="5">
    <source>
        <dbReference type="PROSITE" id="PS51077"/>
    </source>
</evidence>
<evidence type="ECO:0000313" key="8">
    <source>
        <dbReference type="Proteomes" id="UP001501581"/>
    </source>
</evidence>
<feature type="domain" description="HTH iclR-type" evidence="5">
    <location>
        <begin position="24"/>
        <end position="84"/>
    </location>
</feature>
<feature type="domain" description="IclR-ED" evidence="6">
    <location>
        <begin position="85"/>
        <end position="263"/>
    </location>
</feature>
<evidence type="ECO:0000256" key="4">
    <source>
        <dbReference type="SAM" id="MobiDB-lite"/>
    </source>
</evidence>
<dbReference type="PANTHER" id="PTHR30136:SF24">
    <property type="entry name" value="HTH-TYPE TRANSCRIPTIONAL REPRESSOR ALLR"/>
    <property type="match status" value="1"/>
</dbReference>
<protein>
    <submittedName>
        <fullName evidence="7">IclR family transcriptional regulator</fullName>
    </submittedName>
</protein>
<evidence type="ECO:0000256" key="3">
    <source>
        <dbReference type="ARBA" id="ARBA00023163"/>
    </source>
</evidence>
<feature type="region of interest" description="Disordered" evidence="4">
    <location>
        <begin position="1"/>
        <end position="20"/>
    </location>
</feature>
<keyword evidence="1" id="KW-0805">Transcription regulation</keyword>
<evidence type="ECO:0000256" key="2">
    <source>
        <dbReference type="ARBA" id="ARBA00023125"/>
    </source>
</evidence>
<dbReference type="SUPFAM" id="SSF55781">
    <property type="entry name" value="GAF domain-like"/>
    <property type="match status" value="1"/>
</dbReference>
<dbReference type="SUPFAM" id="SSF46785">
    <property type="entry name" value="Winged helix' DNA-binding domain"/>
    <property type="match status" value="1"/>
</dbReference>
<reference evidence="7 8" key="1">
    <citation type="journal article" date="2019" name="Int. J. Syst. Evol. Microbiol.">
        <title>The Global Catalogue of Microorganisms (GCM) 10K type strain sequencing project: providing services to taxonomists for standard genome sequencing and annotation.</title>
        <authorList>
            <consortium name="The Broad Institute Genomics Platform"/>
            <consortium name="The Broad Institute Genome Sequencing Center for Infectious Disease"/>
            <person name="Wu L."/>
            <person name="Ma J."/>
        </authorList>
    </citation>
    <scope>NUCLEOTIDE SEQUENCE [LARGE SCALE GENOMIC DNA]</scope>
    <source>
        <strain evidence="7 8">JCM 13008</strain>
    </source>
</reference>
<comment type="caution">
    <text evidence="7">The sequence shown here is derived from an EMBL/GenBank/DDBJ whole genome shotgun (WGS) entry which is preliminary data.</text>
</comment>
<dbReference type="Pfam" id="PF01614">
    <property type="entry name" value="IclR_C"/>
    <property type="match status" value="1"/>
</dbReference>
<accession>A0ABN1TZI5</accession>
<dbReference type="InterPro" id="IPR050707">
    <property type="entry name" value="HTH_MetabolicPath_Reg"/>
</dbReference>
<sequence>MTIAPETAMESAEAAAGARRDLPPSMVERMTLILDVFQGRDSRHTLEDVARITNLPRSTAHRILDQLVRLDWLAHTSFGYSLGRRSLSLGGGAGDHSELRAAAAPYLHDMLLRTGAVVHLGVLVGHQVHYLDKMGGRFAAIAPSRVGGWAPAHCTGLGKAMLAWIEPEEVDLLLADHMSSRTPRTIAELGDLHLELGRIRSRHGLALEMGECFENIACAAAAIRGPRGPVGAVSIVGEASMPLERVAPLVVDAARRISQDLFGDLATGPNRNRIVSAH</sequence>
<dbReference type="Gene3D" id="1.10.10.10">
    <property type="entry name" value="Winged helix-like DNA-binding domain superfamily/Winged helix DNA-binding domain"/>
    <property type="match status" value="1"/>
</dbReference>
<keyword evidence="3" id="KW-0804">Transcription</keyword>
<dbReference type="InterPro" id="IPR014757">
    <property type="entry name" value="Tscrpt_reg_IclR_C"/>
</dbReference>
<dbReference type="PROSITE" id="PS51078">
    <property type="entry name" value="ICLR_ED"/>
    <property type="match status" value="1"/>
</dbReference>
<proteinExistence type="predicted"/>
<dbReference type="RefSeq" id="WP_343995508.1">
    <property type="nucleotide sequence ID" value="NZ_BAAALG010000011.1"/>
</dbReference>
<evidence type="ECO:0000256" key="1">
    <source>
        <dbReference type="ARBA" id="ARBA00023015"/>
    </source>
</evidence>
<dbReference type="InterPro" id="IPR036390">
    <property type="entry name" value="WH_DNA-bd_sf"/>
</dbReference>
<feature type="compositionally biased region" description="Low complexity" evidence="4">
    <location>
        <begin position="1"/>
        <end position="17"/>
    </location>
</feature>
<dbReference type="EMBL" id="BAAALG010000011">
    <property type="protein sequence ID" value="GAA1107152.1"/>
    <property type="molecule type" value="Genomic_DNA"/>
</dbReference>